<dbReference type="GeneID" id="94831928"/>
<evidence type="ECO:0000313" key="2">
    <source>
        <dbReference type="EMBL" id="OHT16223.1"/>
    </source>
</evidence>
<protein>
    <submittedName>
        <fullName evidence="2">Uncharacterized protein</fullName>
    </submittedName>
</protein>
<proteinExistence type="predicted"/>
<dbReference type="AlphaFoldDB" id="A0A1J4KYA7"/>
<dbReference type="VEuPathDB" id="TrichDB:TRFO_13394"/>
<feature type="coiled-coil region" evidence="1">
    <location>
        <begin position="225"/>
        <end position="310"/>
    </location>
</feature>
<evidence type="ECO:0000313" key="3">
    <source>
        <dbReference type="Proteomes" id="UP000179807"/>
    </source>
</evidence>
<reference evidence="2" key="1">
    <citation type="submission" date="2016-10" db="EMBL/GenBank/DDBJ databases">
        <authorList>
            <person name="Benchimol M."/>
            <person name="Almeida L.G."/>
            <person name="Vasconcelos A.T."/>
            <person name="Perreira-Neves A."/>
            <person name="Rosa I.A."/>
            <person name="Tasca T."/>
            <person name="Bogo M.R."/>
            <person name="de Souza W."/>
        </authorList>
    </citation>
    <scope>NUCLEOTIDE SEQUENCE [LARGE SCALE GENOMIC DNA]</scope>
    <source>
        <strain evidence="2">K</strain>
    </source>
</reference>
<comment type="caution">
    <text evidence="2">The sequence shown here is derived from an EMBL/GenBank/DDBJ whole genome shotgun (WGS) entry which is preliminary data.</text>
</comment>
<organism evidence="2 3">
    <name type="scientific">Tritrichomonas foetus</name>
    <dbReference type="NCBI Taxonomy" id="1144522"/>
    <lineage>
        <taxon>Eukaryota</taxon>
        <taxon>Metamonada</taxon>
        <taxon>Parabasalia</taxon>
        <taxon>Tritrichomonadida</taxon>
        <taxon>Tritrichomonadidae</taxon>
        <taxon>Tritrichomonas</taxon>
    </lineage>
</organism>
<name>A0A1J4KYA7_9EUKA</name>
<sequence>MGRNSNRQLPEDFSLWCNEKNHKFKADTFAKVSKKCAALVKAMDYQGTINHPVSEETFTAFANACQLRPFKVTLTNAFELLELAEEWGIPSLETFVNNYIKQKGLRVIDENDYLGSLITKYSLPEGQDYSQEIAGIARTFNEYLRDERLSQVHPEHLFKILMQAEHRKINQNLLIDFVMKLFEKEPEKAVPLCLRIDFDRLTNEQVESIFQTREIHEQAMGYFIAEAMSLVRDKQQEDLAKTEQNYIKEIQEIREYIVKHRAVALAKVHDEFEAEVAKLNEVIEKQQNIIDDLTEIRNNQRDEFDQIQNNFIDTTKKFEREIERITEITDRRMANDEERRAKIRAIIDENIQPVTEMLEDRLAEISGNDKHRRNLMEKGARERRDMFLQFHDDQRAALNRITNEISHIHEQINETRATMAAKIISDQLRPDGFLRNIERRFLSIVKNDNENLWDLDCEKVKNADALLKKLESSVSQSCPIKVHLALKQSTDAIQRLADLFTGNSQNKTVMQSNEQQQINPQ</sequence>
<gene>
    <name evidence="2" type="ORF">TRFO_13394</name>
</gene>
<keyword evidence="1" id="KW-0175">Coiled coil</keyword>
<dbReference type="RefSeq" id="XP_068369359.1">
    <property type="nucleotide sequence ID" value="XM_068497224.1"/>
</dbReference>
<accession>A0A1J4KYA7</accession>
<dbReference type="Proteomes" id="UP000179807">
    <property type="component" value="Unassembled WGS sequence"/>
</dbReference>
<evidence type="ECO:0000256" key="1">
    <source>
        <dbReference type="SAM" id="Coils"/>
    </source>
</evidence>
<dbReference type="EMBL" id="MLAK01000134">
    <property type="protein sequence ID" value="OHT16223.1"/>
    <property type="molecule type" value="Genomic_DNA"/>
</dbReference>
<keyword evidence="3" id="KW-1185">Reference proteome</keyword>